<name>A0A9W8K7C2_9AGAR</name>
<dbReference type="InterPro" id="IPR012292">
    <property type="entry name" value="Globin/Proto"/>
</dbReference>
<dbReference type="Proteomes" id="UP001148786">
    <property type="component" value="Unassembled WGS sequence"/>
</dbReference>
<dbReference type="GO" id="GO:0020037">
    <property type="term" value="F:heme binding"/>
    <property type="evidence" value="ECO:0007669"/>
    <property type="project" value="InterPro"/>
</dbReference>
<dbReference type="Pfam" id="PF11563">
    <property type="entry name" value="Protoglobin"/>
    <property type="match status" value="1"/>
</dbReference>
<dbReference type="GO" id="GO:0019825">
    <property type="term" value="F:oxygen binding"/>
    <property type="evidence" value="ECO:0007669"/>
    <property type="project" value="InterPro"/>
</dbReference>
<protein>
    <recommendedName>
        <fullName evidence="1">Globin-sensor domain-containing protein</fullName>
    </recommendedName>
</protein>
<comment type="caution">
    <text evidence="2">The sequence shown here is derived from an EMBL/GenBank/DDBJ whole genome shotgun (WGS) entry which is preliminary data.</text>
</comment>
<reference evidence="2" key="1">
    <citation type="submission" date="2022-07" db="EMBL/GenBank/DDBJ databases">
        <title>Genome Sequence of Agrocybe chaxingu.</title>
        <authorList>
            <person name="Buettner E."/>
        </authorList>
    </citation>
    <scope>NUCLEOTIDE SEQUENCE</scope>
    <source>
        <strain evidence="2">MP-N11</strain>
    </source>
</reference>
<dbReference type="OrthoDB" id="10027058at2759"/>
<evidence type="ECO:0000313" key="2">
    <source>
        <dbReference type="EMBL" id="KAJ3509115.1"/>
    </source>
</evidence>
<evidence type="ECO:0000313" key="3">
    <source>
        <dbReference type="Proteomes" id="UP001148786"/>
    </source>
</evidence>
<dbReference type="PANTHER" id="PTHR42071">
    <property type="entry name" value="PROTOGLOBIN DOMAIN-CONTAINING PROTEIN"/>
    <property type="match status" value="1"/>
</dbReference>
<organism evidence="2 3">
    <name type="scientific">Agrocybe chaxingu</name>
    <dbReference type="NCBI Taxonomy" id="84603"/>
    <lineage>
        <taxon>Eukaryota</taxon>
        <taxon>Fungi</taxon>
        <taxon>Dikarya</taxon>
        <taxon>Basidiomycota</taxon>
        <taxon>Agaricomycotina</taxon>
        <taxon>Agaricomycetes</taxon>
        <taxon>Agaricomycetidae</taxon>
        <taxon>Agaricales</taxon>
        <taxon>Agaricineae</taxon>
        <taxon>Strophariaceae</taxon>
        <taxon>Agrocybe</taxon>
    </lineage>
</organism>
<sequence length="216" mass="24342">MYHVDSASLDDLHMRTDYLRTFINFTADDAAVLHVAKDIVAPLVPSIVDTVYIQLLPFDITASAFVPRQTGYIGDVPTKLDDLTLEHLQIKFRKDFLSGYLVKLVTMDYAKAESWAYLDKVGLMHTGAVGFKHWISRPTLCVEYIHCAIFLGLVEDILIDTILWIQNDLFARHYIKEERNVDAVPSDTITVKKSIAVPAALALLLLGAVYMKNFPL</sequence>
<accession>A0A9W8K7C2</accession>
<dbReference type="PANTHER" id="PTHR42071:SF1">
    <property type="entry name" value="GLOBIN-SENSOR DOMAIN-CONTAINING PROTEIN"/>
    <property type="match status" value="1"/>
</dbReference>
<feature type="domain" description="Globin-sensor" evidence="1">
    <location>
        <begin position="15"/>
        <end position="163"/>
    </location>
</feature>
<proteinExistence type="predicted"/>
<dbReference type="InterPro" id="IPR044398">
    <property type="entry name" value="Globin-sensor_dom"/>
</dbReference>
<dbReference type="AlphaFoldDB" id="A0A9W8K7C2"/>
<keyword evidence="3" id="KW-1185">Reference proteome</keyword>
<evidence type="ECO:0000259" key="1">
    <source>
        <dbReference type="Pfam" id="PF11563"/>
    </source>
</evidence>
<gene>
    <name evidence="2" type="ORF">NLJ89_g5387</name>
</gene>
<dbReference type="EMBL" id="JANKHO010000504">
    <property type="protein sequence ID" value="KAJ3509115.1"/>
    <property type="molecule type" value="Genomic_DNA"/>
</dbReference>
<dbReference type="Gene3D" id="1.10.490.10">
    <property type="entry name" value="Globins"/>
    <property type="match status" value="1"/>
</dbReference>